<evidence type="ECO:0000256" key="3">
    <source>
        <dbReference type="SAM" id="SignalP"/>
    </source>
</evidence>
<keyword evidence="2" id="KW-1133">Transmembrane helix</keyword>
<keyword evidence="2" id="KW-0472">Membrane</keyword>
<feature type="region of interest" description="Disordered" evidence="1">
    <location>
        <begin position="51"/>
        <end position="112"/>
    </location>
</feature>
<dbReference type="AlphaFoldDB" id="A0A0C4E520"/>
<evidence type="ECO:0000313" key="7">
    <source>
        <dbReference type="Proteomes" id="UP000011715"/>
    </source>
</evidence>
<dbReference type="EnsemblFungi" id="MAPG_07578T1">
    <property type="protein sequence ID" value="MAPG_07578T1"/>
    <property type="gene ID" value="MAPG_07578"/>
</dbReference>
<sequence length="264" mass="27595">MKASTVLVFFSFLSGSAVSAAAVPEDPHAQHARYSTIPSVFERDLDTTKDLWKRKGGGRSGGGGSGSGSSSGGSRTSPSSNTGGSTRLGSGPRPPYSGGTYSGGAKVPQKAGKSFPGTRIAPFLLVGGVGALAFWPGVWLYGAYMYPYQHHWSYRNRTSNRNETMPVLCGCAQFELCACEENNNQTFIDSTVGTGSADDLRQRNVAVADVNGTRTILINGTLPNGTTAAGGEDDDDDDSGAVRMLHTLGYWPVVVTVMAAVLAV</sequence>
<dbReference type="Pfam" id="PF24866">
    <property type="entry name" value="DUF7732"/>
    <property type="match status" value="1"/>
</dbReference>
<feature type="signal peptide" evidence="3">
    <location>
        <begin position="1"/>
        <end position="21"/>
    </location>
</feature>
<evidence type="ECO:0000256" key="1">
    <source>
        <dbReference type="SAM" id="MobiDB-lite"/>
    </source>
</evidence>
<reference evidence="6" key="4">
    <citation type="journal article" date="2015" name="G3 (Bethesda)">
        <title>Genome sequences of three phytopathogenic species of the Magnaporthaceae family of fungi.</title>
        <authorList>
            <person name="Okagaki L.H."/>
            <person name="Nunes C.C."/>
            <person name="Sailsbery J."/>
            <person name="Clay B."/>
            <person name="Brown D."/>
            <person name="John T."/>
            <person name="Oh Y."/>
            <person name="Young N."/>
            <person name="Fitzgerald M."/>
            <person name="Haas B.J."/>
            <person name="Zeng Q."/>
            <person name="Young S."/>
            <person name="Adiconis X."/>
            <person name="Fan L."/>
            <person name="Levin J.Z."/>
            <person name="Mitchell T.K."/>
            <person name="Okubara P.A."/>
            <person name="Farman M.L."/>
            <person name="Kohn L.M."/>
            <person name="Birren B."/>
            <person name="Ma L.-J."/>
            <person name="Dean R.A."/>
        </authorList>
    </citation>
    <scope>NUCLEOTIDE SEQUENCE</scope>
    <source>
        <strain evidence="6">ATCC 64411 / 73-15</strain>
    </source>
</reference>
<dbReference type="OrthoDB" id="5425547at2759"/>
<evidence type="ECO:0000313" key="6">
    <source>
        <dbReference type="EnsemblFungi" id="MAPG_07578T1"/>
    </source>
</evidence>
<organism evidence="6 7">
    <name type="scientific">Magnaporthiopsis poae (strain ATCC 64411 / 73-15)</name>
    <name type="common">Kentucky bluegrass fungus</name>
    <name type="synonym">Magnaporthe poae</name>
    <dbReference type="NCBI Taxonomy" id="644358"/>
    <lineage>
        <taxon>Eukaryota</taxon>
        <taxon>Fungi</taxon>
        <taxon>Dikarya</taxon>
        <taxon>Ascomycota</taxon>
        <taxon>Pezizomycotina</taxon>
        <taxon>Sordariomycetes</taxon>
        <taxon>Sordariomycetidae</taxon>
        <taxon>Magnaporthales</taxon>
        <taxon>Magnaporthaceae</taxon>
        <taxon>Magnaporthiopsis</taxon>
    </lineage>
</organism>
<keyword evidence="7" id="KW-1185">Reference proteome</keyword>
<reference evidence="7" key="2">
    <citation type="submission" date="2010-05" db="EMBL/GenBank/DDBJ databases">
        <title>The genome sequence of Magnaporthe poae strain ATCC 64411.</title>
        <authorList>
            <person name="Ma L.-J."/>
            <person name="Dead R."/>
            <person name="Young S."/>
            <person name="Zeng Q."/>
            <person name="Koehrsen M."/>
            <person name="Alvarado L."/>
            <person name="Berlin A."/>
            <person name="Chapman S.B."/>
            <person name="Chen Z."/>
            <person name="Freedman E."/>
            <person name="Gellesch M."/>
            <person name="Goldberg J."/>
            <person name="Griggs A."/>
            <person name="Gujja S."/>
            <person name="Heilman E.R."/>
            <person name="Heiman D."/>
            <person name="Hepburn T."/>
            <person name="Howarth C."/>
            <person name="Jen D."/>
            <person name="Larson L."/>
            <person name="Mehta T."/>
            <person name="Neiman D."/>
            <person name="Pearson M."/>
            <person name="Roberts A."/>
            <person name="Saif S."/>
            <person name="Shea T."/>
            <person name="Shenoy N."/>
            <person name="Sisk P."/>
            <person name="Stolte C."/>
            <person name="Sykes S."/>
            <person name="Walk T."/>
            <person name="White J."/>
            <person name="Yandava C."/>
            <person name="Haas B."/>
            <person name="Nusbaum C."/>
            <person name="Birren B."/>
        </authorList>
    </citation>
    <scope>NUCLEOTIDE SEQUENCE [LARGE SCALE GENOMIC DNA]</scope>
    <source>
        <strain evidence="7">ATCC 64411 / 73-15</strain>
    </source>
</reference>
<evidence type="ECO:0000256" key="2">
    <source>
        <dbReference type="SAM" id="Phobius"/>
    </source>
</evidence>
<reference evidence="5" key="1">
    <citation type="submission" date="2010-05" db="EMBL/GenBank/DDBJ databases">
        <title>The Genome Sequence of Magnaporthe poae strain ATCC 64411.</title>
        <authorList>
            <consortium name="The Broad Institute Genome Sequencing Platform"/>
            <consortium name="Broad Institute Genome Sequencing Center for Infectious Disease"/>
            <person name="Ma L.-J."/>
            <person name="Dead R."/>
            <person name="Young S."/>
            <person name="Zeng Q."/>
            <person name="Koehrsen M."/>
            <person name="Alvarado L."/>
            <person name="Berlin A."/>
            <person name="Chapman S.B."/>
            <person name="Chen Z."/>
            <person name="Freedman E."/>
            <person name="Gellesch M."/>
            <person name="Goldberg J."/>
            <person name="Griggs A."/>
            <person name="Gujja S."/>
            <person name="Heilman E.R."/>
            <person name="Heiman D."/>
            <person name="Hepburn T."/>
            <person name="Howarth C."/>
            <person name="Jen D."/>
            <person name="Larson L."/>
            <person name="Mehta T."/>
            <person name="Neiman D."/>
            <person name="Pearson M."/>
            <person name="Roberts A."/>
            <person name="Saif S."/>
            <person name="Shea T."/>
            <person name="Shenoy N."/>
            <person name="Sisk P."/>
            <person name="Stolte C."/>
            <person name="Sykes S."/>
            <person name="Walk T."/>
            <person name="White J."/>
            <person name="Yandava C."/>
            <person name="Haas B."/>
            <person name="Nusbaum C."/>
            <person name="Birren B."/>
        </authorList>
    </citation>
    <scope>NUCLEOTIDE SEQUENCE</scope>
    <source>
        <strain evidence="5">ATCC 64411</strain>
    </source>
</reference>
<gene>
    <name evidence="5" type="ORF">MAPG_07578</name>
</gene>
<keyword evidence="2" id="KW-0812">Transmembrane</keyword>
<feature type="transmembrane region" description="Helical" evidence="2">
    <location>
        <begin position="123"/>
        <end position="146"/>
    </location>
</feature>
<accession>A0A0C4E520</accession>
<proteinExistence type="predicted"/>
<dbReference type="EMBL" id="ADBL01001837">
    <property type="status" value="NOT_ANNOTATED_CDS"/>
    <property type="molecule type" value="Genomic_DNA"/>
</dbReference>
<protein>
    <recommendedName>
        <fullName evidence="4">DUF7732 domain-containing protein</fullName>
    </recommendedName>
</protein>
<dbReference type="Proteomes" id="UP000011715">
    <property type="component" value="Unassembled WGS sequence"/>
</dbReference>
<dbReference type="InterPro" id="IPR056634">
    <property type="entry name" value="DUF7732"/>
</dbReference>
<dbReference type="PANTHER" id="PTHR42091:SF1">
    <property type="entry name" value="CONSERVED GLYCINE-RICH PROTEIN (AFU_ORTHOLOGUE AFUA_7G02440)"/>
    <property type="match status" value="1"/>
</dbReference>
<dbReference type="PANTHER" id="PTHR42091">
    <property type="entry name" value="CONSERVED GLYCINE-RICH PROTEIN (AFU_ORTHOLOGUE AFUA_7G02440)"/>
    <property type="match status" value="1"/>
</dbReference>
<evidence type="ECO:0000259" key="4">
    <source>
        <dbReference type="Pfam" id="PF24866"/>
    </source>
</evidence>
<keyword evidence="3" id="KW-0732">Signal</keyword>
<reference evidence="5" key="3">
    <citation type="submission" date="2011-03" db="EMBL/GenBank/DDBJ databases">
        <title>Annotation of Magnaporthe poae ATCC 64411.</title>
        <authorList>
            <person name="Ma L.-J."/>
            <person name="Dead R."/>
            <person name="Young S.K."/>
            <person name="Zeng Q."/>
            <person name="Gargeya S."/>
            <person name="Fitzgerald M."/>
            <person name="Haas B."/>
            <person name="Abouelleil A."/>
            <person name="Alvarado L."/>
            <person name="Arachchi H.M."/>
            <person name="Berlin A."/>
            <person name="Brown A."/>
            <person name="Chapman S.B."/>
            <person name="Chen Z."/>
            <person name="Dunbar C."/>
            <person name="Freedman E."/>
            <person name="Gearin G."/>
            <person name="Gellesch M."/>
            <person name="Goldberg J."/>
            <person name="Griggs A."/>
            <person name="Gujja S."/>
            <person name="Heiman D."/>
            <person name="Howarth C."/>
            <person name="Larson L."/>
            <person name="Lui A."/>
            <person name="MacDonald P.J.P."/>
            <person name="Mehta T."/>
            <person name="Montmayeur A."/>
            <person name="Murphy C."/>
            <person name="Neiman D."/>
            <person name="Pearson M."/>
            <person name="Priest M."/>
            <person name="Roberts A."/>
            <person name="Saif S."/>
            <person name="Shea T."/>
            <person name="Shenoy N."/>
            <person name="Sisk P."/>
            <person name="Stolte C."/>
            <person name="Sykes S."/>
            <person name="Yandava C."/>
            <person name="Wortman J."/>
            <person name="Nusbaum C."/>
            <person name="Birren B."/>
        </authorList>
    </citation>
    <scope>NUCLEOTIDE SEQUENCE</scope>
    <source>
        <strain evidence="5">ATCC 64411</strain>
    </source>
</reference>
<feature type="chain" id="PRO_5009385817" description="DUF7732 domain-containing protein" evidence="3">
    <location>
        <begin position="22"/>
        <end position="264"/>
    </location>
</feature>
<evidence type="ECO:0000313" key="5">
    <source>
        <dbReference type="EMBL" id="KLU88592.1"/>
    </source>
</evidence>
<dbReference type="VEuPathDB" id="FungiDB:MAPG_07578"/>
<feature type="domain" description="DUF7732" evidence="4">
    <location>
        <begin position="101"/>
        <end position="226"/>
    </location>
</feature>
<dbReference type="EMBL" id="GL876971">
    <property type="protein sequence ID" value="KLU88592.1"/>
    <property type="molecule type" value="Genomic_DNA"/>
</dbReference>
<reference evidence="6" key="5">
    <citation type="submission" date="2015-06" db="UniProtKB">
        <authorList>
            <consortium name="EnsemblFungi"/>
        </authorList>
    </citation>
    <scope>IDENTIFICATION</scope>
    <source>
        <strain evidence="6">ATCC 64411</strain>
    </source>
</reference>
<feature type="compositionally biased region" description="Low complexity" evidence="1">
    <location>
        <begin position="72"/>
        <end position="87"/>
    </location>
</feature>
<feature type="compositionally biased region" description="Gly residues" evidence="1">
    <location>
        <begin position="58"/>
        <end position="71"/>
    </location>
</feature>
<name>A0A0C4E520_MAGP6</name>